<reference evidence="1 2" key="1">
    <citation type="submission" date="2013-10" db="EMBL/GenBank/DDBJ databases">
        <title>The Genome Sequence of Prevotella nigrescens CC14M.</title>
        <authorList>
            <consortium name="The Broad Institute Genomics Platform"/>
            <person name="Earl A."/>
            <person name="Allen-Vercoe E."/>
            <person name="Daigneault M."/>
            <person name="Young S.K."/>
            <person name="Zeng Q."/>
            <person name="Gargeya S."/>
            <person name="Fitzgerald M."/>
            <person name="Abouelleil A."/>
            <person name="Alvarado L."/>
            <person name="Chapman S.B."/>
            <person name="Gainer-Dewar J."/>
            <person name="Goldberg J."/>
            <person name="Griggs A."/>
            <person name="Gujja S."/>
            <person name="Hansen M."/>
            <person name="Howarth C."/>
            <person name="Imamovic A."/>
            <person name="Ireland A."/>
            <person name="Larimer J."/>
            <person name="McCowan C."/>
            <person name="Murphy C."/>
            <person name="Pearson M."/>
            <person name="Poon T.W."/>
            <person name="Priest M."/>
            <person name="Roberts A."/>
            <person name="Saif S."/>
            <person name="Shea T."/>
            <person name="Sykes S."/>
            <person name="Wortman J."/>
            <person name="Nusbaum C."/>
            <person name="Birren B."/>
        </authorList>
    </citation>
    <scope>NUCLEOTIDE SEQUENCE [LARGE SCALE GENOMIC DNA]</scope>
    <source>
        <strain evidence="1 2">CC14M</strain>
    </source>
</reference>
<evidence type="ECO:0000313" key="2">
    <source>
        <dbReference type="Proteomes" id="UP000018727"/>
    </source>
</evidence>
<dbReference type="AlphaFoldDB" id="V8CN87"/>
<sequence length="39" mass="4417">MLITINGALHSCRIVTHCKVPFLFMDLIFIKLQSDNNGL</sequence>
<protein>
    <submittedName>
        <fullName evidence="1">Uncharacterized protein</fullName>
    </submittedName>
</protein>
<proteinExistence type="predicted"/>
<gene>
    <name evidence="1" type="ORF">HMPREF1173_01080</name>
</gene>
<accession>V8CN87</accession>
<organism evidence="1 2">
    <name type="scientific">Prevotella nigrescens CC14M</name>
    <dbReference type="NCBI Taxonomy" id="1073366"/>
    <lineage>
        <taxon>Bacteria</taxon>
        <taxon>Pseudomonadati</taxon>
        <taxon>Bacteroidota</taxon>
        <taxon>Bacteroidia</taxon>
        <taxon>Bacteroidales</taxon>
        <taxon>Prevotellaceae</taxon>
        <taxon>Prevotella</taxon>
    </lineage>
</organism>
<dbReference type="HOGENOM" id="CLU_3314734_0_0_10"/>
<keyword evidence="2" id="KW-1185">Reference proteome</keyword>
<evidence type="ECO:0000313" key="1">
    <source>
        <dbReference type="EMBL" id="ETD28834.1"/>
    </source>
</evidence>
<comment type="caution">
    <text evidence="1">The sequence shown here is derived from an EMBL/GenBank/DDBJ whole genome shotgun (WGS) entry which is preliminary data.</text>
</comment>
<dbReference type="Proteomes" id="UP000018727">
    <property type="component" value="Unassembled WGS sequence"/>
</dbReference>
<dbReference type="EMBL" id="AZJH01000013">
    <property type="protein sequence ID" value="ETD28834.1"/>
    <property type="molecule type" value="Genomic_DNA"/>
</dbReference>
<name>V8CN87_9BACT</name>